<protein>
    <recommendedName>
        <fullName evidence="3">SprT-like domain-containing protein</fullName>
    </recommendedName>
</protein>
<sequence>MTSDFFHDMQILNDRYAGVYLTNKFLIKINTGISREDILSYDFDKHTFSDEDQKDLLKQNFITVFHELVHYTHEITTMTGITQFYMEAVSRSIFSEYVNVPESSTVSEITGEKAEKLKLIRLTTDALLGGAVKELSGQIVYNILGIEMEQFDAFDPFDPKPIKVHTPKVIYEYAEPATNHRGTTSVYFGKYYLYEGIAHLLDQIVSKQRGIPLIPESKVGPEYKIMEQVATYIFPKIDLRTLLEIASISLSYWNCGEMFITMIKEAATVPFLPGYLAEIKNKVIIRLSSKKQHFLSSLDEIRSIFKNRASLYAAANHLCNEMAKGYDLRINNPVFEIDCVRRADPVSMTEQISPCDMVFEFEGKDEFMKDFLGTYLPDHLLSYDLKTFLCHVDYYKSEMDGLRSHRCPLYSFCGQPLRKKNPQQCRLQPRRSFELQGEYGWCNYSLGVAYNKGTDLVTGSE</sequence>
<dbReference type="RefSeq" id="WP_377021047.1">
    <property type="nucleotide sequence ID" value="NZ_JBHLTS010000004.1"/>
</dbReference>
<evidence type="ECO:0000313" key="1">
    <source>
        <dbReference type="EMBL" id="MFC0513174.1"/>
    </source>
</evidence>
<organism evidence="1 2">
    <name type="scientific">Mucilaginibacter angelicae</name>
    <dbReference type="NCBI Taxonomy" id="869718"/>
    <lineage>
        <taxon>Bacteria</taxon>
        <taxon>Pseudomonadati</taxon>
        <taxon>Bacteroidota</taxon>
        <taxon>Sphingobacteriia</taxon>
        <taxon>Sphingobacteriales</taxon>
        <taxon>Sphingobacteriaceae</taxon>
        <taxon>Mucilaginibacter</taxon>
    </lineage>
</organism>
<name>A0ABV6L1D8_9SPHI</name>
<reference evidence="1 2" key="1">
    <citation type="submission" date="2024-09" db="EMBL/GenBank/DDBJ databases">
        <authorList>
            <person name="Sun Q."/>
            <person name="Mori K."/>
        </authorList>
    </citation>
    <scope>NUCLEOTIDE SEQUENCE [LARGE SCALE GENOMIC DNA]</scope>
    <source>
        <strain evidence="1 2">NCAIM B.02415</strain>
    </source>
</reference>
<dbReference type="Proteomes" id="UP001589828">
    <property type="component" value="Unassembled WGS sequence"/>
</dbReference>
<evidence type="ECO:0008006" key="3">
    <source>
        <dbReference type="Google" id="ProtNLM"/>
    </source>
</evidence>
<proteinExistence type="predicted"/>
<accession>A0ABV6L1D8</accession>
<keyword evidence="2" id="KW-1185">Reference proteome</keyword>
<comment type="caution">
    <text evidence="1">The sequence shown here is derived from an EMBL/GenBank/DDBJ whole genome shotgun (WGS) entry which is preliminary data.</text>
</comment>
<evidence type="ECO:0000313" key="2">
    <source>
        <dbReference type="Proteomes" id="UP001589828"/>
    </source>
</evidence>
<dbReference type="EMBL" id="JBHLTS010000004">
    <property type="protein sequence ID" value="MFC0513174.1"/>
    <property type="molecule type" value="Genomic_DNA"/>
</dbReference>
<gene>
    <name evidence="1" type="ORF">ACFFGT_03145</name>
</gene>